<keyword evidence="5 9" id="KW-0997">Cell inner membrane</keyword>
<dbReference type="STRING" id="1489064.WH96_05745"/>
<evidence type="ECO:0000256" key="5">
    <source>
        <dbReference type="ARBA" id="ARBA00022519"/>
    </source>
</evidence>
<keyword evidence="10" id="KW-0175">Coiled coil</keyword>
<dbReference type="GO" id="GO:0009306">
    <property type="term" value="P:protein secretion"/>
    <property type="evidence" value="ECO:0007669"/>
    <property type="project" value="InterPro"/>
</dbReference>
<feature type="domain" description="AprE-like long alpha-helical hairpin" evidence="11">
    <location>
        <begin position="104"/>
        <end position="287"/>
    </location>
</feature>
<evidence type="ECO:0000256" key="8">
    <source>
        <dbReference type="ARBA" id="ARBA00023136"/>
    </source>
</evidence>
<dbReference type="InterPro" id="IPR058781">
    <property type="entry name" value="HH_AprE-like"/>
</dbReference>
<evidence type="ECO:0000256" key="4">
    <source>
        <dbReference type="ARBA" id="ARBA00022475"/>
    </source>
</evidence>
<organism evidence="13 14">
    <name type="scientific">Kiloniella spongiae</name>
    <dbReference type="NCBI Taxonomy" id="1489064"/>
    <lineage>
        <taxon>Bacteria</taxon>
        <taxon>Pseudomonadati</taxon>
        <taxon>Pseudomonadota</taxon>
        <taxon>Alphaproteobacteria</taxon>
        <taxon>Rhodospirillales</taxon>
        <taxon>Kiloniellaceae</taxon>
        <taxon>Kiloniella</taxon>
    </lineage>
</organism>
<accession>A0A0H2MYI4</accession>
<keyword evidence="7 9" id="KW-1133">Transmembrane helix</keyword>
<evidence type="ECO:0000256" key="2">
    <source>
        <dbReference type="ARBA" id="ARBA00009477"/>
    </source>
</evidence>
<proteinExistence type="inferred from homology"/>
<sequence length="450" mass="50316">MSSMSRTEEDLLFMSDLQSAELRKGRKVAYVLTFLTFFFFIIFFVWASLTELDEVTRGEGNFTPAQKTQIIQNLEGGIISEILVKEGDTVEKGSVLVRINNSSAQASADDLEGQRRILSVSVIRMTAELNGVPLTYSAEQMEISADEVDDQMALYAARNNQQSSQIQVIENQTRQREQEISEANSRIGQLKNSLSLARQEYNITKPLVDKGVLPRLQLIRLNRETVDLEGEIKTLGVSLPRLRDAVLESKQRIEEMILTTKAELSDELNRARSELKSVTESMEAGADTVRRTDVKSPVHGIVKELKRNTVGGVIRGGEDIVEIVPLDDTLIVEAKIRPSDRAFLKKGQAATIKVSAYDFSVYGGMKAKLERISASTIKDEEGESFYRIYLRTDDNKIVSKGKELEIIPGMTANVEILTGKKTILDYLLKPIFKARQSREEDVQTKEATAG</sequence>
<comment type="caution">
    <text evidence="13">The sequence shown here is derived from an EMBL/GenBank/DDBJ whole genome shotgun (WGS) entry which is preliminary data.</text>
</comment>
<dbReference type="InterPro" id="IPR006144">
    <property type="entry name" value="Secretion_HlyD_CS"/>
</dbReference>
<gene>
    <name evidence="13" type="ORF">WH96_05745</name>
</gene>
<keyword evidence="3 9" id="KW-0813">Transport</keyword>
<dbReference type="InterPro" id="IPR010129">
    <property type="entry name" value="T1SS_HlyD"/>
</dbReference>
<evidence type="ECO:0000259" key="11">
    <source>
        <dbReference type="Pfam" id="PF25994"/>
    </source>
</evidence>
<comment type="subcellular location">
    <subcellularLocation>
        <location evidence="1 9">Cell inner membrane</location>
        <topology evidence="1 9">Single-pass membrane protein</topology>
    </subcellularLocation>
</comment>
<evidence type="ECO:0000313" key="13">
    <source>
        <dbReference type="EMBL" id="KLN61795.1"/>
    </source>
</evidence>
<dbReference type="InterPro" id="IPR050739">
    <property type="entry name" value="MFP"/>
</dbReference>
<evidence type="ECO:0000256" key="1">
    <source>
        <dbReference type="ARBA" id="ARBA00004377"/>
    </source>
</evidence>
<dbReference type="PROSITE" id="PS00543">
    <property type="entry name" value="HLYD_FAMILY"/>
    <property type="match status" value="1"/>
</dbReference>
<dbReference type="InterPro" id="IPR058982">
    <property type="entry name" value="Beta-barrel_AprE"/>
</dbReference>
<dbReference type="AlphaFoldDB" id="A0A0H2MYI4"/>
<dbReference type="PANTHER" id="PTHR30386:SF26">
    <property type="entry name" value="TRANSPORT PROTEIN COMB"/>
    <property type="match status" value="1"/>
</dbReference>
<evidence type="ECO:0000256" key="6">
    <source>
        <dbReference type="ARBA" id="ARBA00022692"/>
    </source>
</evidence>
<evidence type="ECO:0000259" key="12">
    <source>
        <dbReference type="Pfam" id="PF26002"/>
    </source>
</evidence>
<dbReference type="NCBIfam" id="TIGR01843">
    <property type="entry name" value="type_I_hlyD"/>
    <property type="match status" value="1"/>
</dbReference>
<evidence type="ECO:0000256" key="3">
    <source>
        <dbReference type="ARBA" id="ARBA00022448"/>
    </source>
</evidence>
<dbReference type="Pfam" id="PF25994">
    <property type="entry name" value="HH_AprE"/>
    <property type="match status" value="1"/>
</dbReference>
<keyword evidence="6 9" id="KW-0812">Transmembrane</keyword>
<dbReference type="SUPFAM" id="SSF111369">
    <property type="entry name" value="HlyD-like secretion proteins"/>
    <property type="match status" value="1"/>
</dbReference>
<keyword evidence="8 9" id="KW-0472">Membrane</keyword>
<dbReference type="OrthoDB" id="9810980at2"/>
<dbReference type="Pfam" id="PF26002">
    <property type="entry name" value="Beta-barrel_AprE"/>
    <property type="match status" value="1"/>
</dbReference>
<feature type="transmembrane region" description="Helical" evidence="9">
    <location>
        <begin position="28"/>
        <end position="49"/>
    </location>
</feature>
<dbReference type="Proteomes" id="UP000035444">
    <property type="component" value="Unassembled WGS sequence"/>
</dbReference>
<evidence type="ECO:0000313" key="14">
    <source>
        <dbReference type="Proteomes" id="UP000035444"/>
    </source>
</evidence>
<feature type="domain" description="AprE-like beta-barrel" evidence="12">
    <location>
        <begin position="330"/>
        <end position="419"/>
    </location>
</feature>
<dbReference type="PANTHER" id="PTHR30386">
    <property type="entry name" value="MEMBRANE FUSION SUBUNIT OF EMRAB-TOLC MULTIDRUG EFFLUX PUMP"/>
    <property type="match status" value="1"/>
</dbReference>
<evidence type="ECO:0000256" key="7">
    <source>
        <dbReference type="ARBA" id="ARBA00022989"/>
    </source>
</evidence>
<dbReference type="EMBL" id="LAQL01000003">
    <property type="protein sequence ID" value="KLN61795.1"/>
    <property type="molecule type" value="Genomic_DNA"/>
</dbReference>
<keyword evidence="4 9" id="KW-1003">Cell membrane</keyword>
<protein>
    <recommendedName>
        <fullName evidence="9">Membrane fusion protein (MFP) family protein</fullName>
    </recommendedName>
</protein>
<comment type="similarity">
    <text evidence="2 9">Belongs to the membrane fusion protein (MFP) (TC 8.A.1) family.</text>
</comment>
<keyword evidence="14" id="KW-1185">Reference proteome</keyword>
<dbReference type="GO" id="GO:0005886">
    <property type="term" value="C:plasma membrane"/>
    <property type="evidence" value="ECO:0007669"/>
    <property type="project" value="UniProtKB-SubCell"/>
</dbReference>
<dbReference type="PRINTS" id="PR01490">
    <property type="entry name" value="RTXTOXIND"/>
</dbReference>
<dbReference type="RefSeq" id="WP_047763132.1">
    <property type="nucleotide sequence ID" value="NZ_LAQL01000003.1"/>
</dbReference>
<dbReference type="PATRIC" id="fig|1489064.4.peg.2367"/>
<name>A0A0H2MYI4_9PROT</name>
<reference evidence="13 14" key="1">
    <citation type="submission" date="2015-03" db="EMBL/GenBank/DDBJ databases">
        <title>Genome Sequence of Kiloniella spongiae MEBiC09566, isolated from a marine sponge.</title>
        <authorList>
            <person name="Shao Z."/>
            <person name="Wang L."/>
            <person name="Li X."/>
        </authorList>
    </citation>
    <scope>NUCLEOTIDE SEQUENCE [LARGE SCALE GENOMIC DNA]</scope>
    <source>
        <strain evidence="13 14">MEBiC09566</strain>
    </source>
</reference>
<dbReference type="Gene3D" id="2.40.50.100">
    <property type="match status" value="1"/>
</dbReference>
<dbReference type="Gene3D" id="2.40.30.170">
    <property type="match status" value="1"/>
</dbReference>
<evidence type="ECO:0000256" key="10">
    <source>
        <dbReference type="SAM" id="Coils"/>
    </source>
</evidence>
<feature type="coiled-coil region" evidence="10">
    <location>
        <begin position="166"/>
        <end position="200"/>
    </location>
</feature>
<evidence type="ECO:0000256" key="9">
    <source>
        <dbReference type="RuleBase" id="RU365093"/>
    </source>
</evidence>